<accession>A0A6A5SQJ3</accession>
<keyword evidence="3" id="KW-1185">Reference proteome</keyword>
<dbReference type="AlphaFoldDB" id="A0A6A5SQJ3"/>
<proteinExistence type="predicted"/>
<feature type="compositionally biased region" description="Low complexity" evidence="1">
    <location>
        <begin position="19"/>
        <end position="30"/>
    </location>
</feature>
<evidence type="ECO:0000313" key="2">
    <source>
        <dbReference type="EMBL" id="KAF1942002.1"/>
    </source>
</evidence>
<sequence>MSPSKKQKTARDSAIFLNSDSDSSESAFESVRPHKNNKSSKASKNQKTGDPAHHDYICIHRPFFDVEGANWLAWSNDPFSHVEKKDVWSKLYKPSFDAENQAGIYNAPAHEHKDHKWVIMWDAWLKTDLLNRKAKYCDPDAFGLTMYNDWRGWGMQEIVENTMLEFDRAFRIKDEKRTKEMWIVISAVGLWLNSEEHIGALIANEDGETICELIGLLGCALLTALAAIEHAGELDFNSRFLDLALVIAYYLELSHDLPAYGIEGKSVAWRKEAVKYFKKGNLDPEKGLFATQLRIEKLKKADDHDDNSQEKKAEEVGSTSGTSETAPIGTSVEAPIYIPDNEDSDKENANPQEERNLSPSSTRNKKRKLEEIKASEQDPWQWVENFKRYKQKQGASLGGQKYDITKMSRADRAATAIDGKDPLADVAVKDLKDDLLDFD</sequence>
<feature type="region of interest" description="Disordered" evidence="1">
    <location>
        <begin position="300"/>
        <end position="374"/>
    </location>
</feature>
<name>A0A6A5SQJ3_9PLEO</name>
<organism evidence="2 3">
    <name type="scientific">Clathrospora elynae</name>
    <dbReference type="NCBI Taxonomy" id="706981"/>
    <lineage>
        <taxon>Eukaryota</taxon>
        <taxon>Fungi</taxon>
        <taxon>Dikarya</taxon>
        <taxon>Ascomycota</taxon>
        <taxon>Pezizomycotina</taxon>
        <taxon>Dothideomycetes</taxon>
        <taxon>Pleosporomycetidae</taxon>
        <taxon>Pleosporales</taxon>
        <taxon>Diademaceae</taxon>
        <taxon>Clathrospora</taxon>
    </lineage>
</organism>
<dbReference type="OrthoDB" id="10037289at2759"/>
<protein>
    <submittedName>
        <fullName evidence="2">Uncharacterized protein</fullName>
    </submittedName>
</protein>
<gene>
    <name evidence="2" type="ORF">EJ02DRAFT_376613</name>
</gene>
<dbReference type="Proteomes" id="UP000800038">
    <property type="component" value="Unassembled WGS sequence"/>
</dbReference>
<evidence type="ECO:0000256" key="1">
    <source>
        <dbReference type="SAM" id="MobiDB-lite"/>
    </source>
</evidence>
<dbReference type="EMBL" id="ML976040">
    <property type="protein sequence ID" value="KAF1942002.1"/>
    <property type="molecule type" value="Genomic_DNA"/>
</dbReference>
<feature type="compositionally biased region" description="Basic and acidic residues" evidence="1">
    <location>
        <begin position="300"/>
        <end position="315"/>
    </location>
</feature>
<reference evidence="2" key="1">
    <citation type="journal article" date="2020" name="Stud. Mycol.">
        <title>101 Dothideomycetes genomes: a test case for predicting lifestyles and emergence of pathogens.</title>
        <authorList>
            <person name="Haridas S."/>
            <person name="Albert R."/>
            <person name="Binder M."/>
            <person name="Bloem J."/>
            <person name="Labutti K."/>
            <person name="Salamov A."/>
            <person name="Andreopoulos B."/>
            <person name="Baker S."/>
            <person name="Barry K."/>
            <person name="Bills G."/>
            <person name="Bluhm B."/>
            <person name="Cannon C."/>
            <person name="Castanera R."/>
            <person name="Culley D."/>
            <person name="Daum C."/>
            <person name="Ezra D."/>
            <person name="Gonzalez J."/>
            <person name="Henrissat B."/>
            <person name="Kuo A."/>
            <person name="Liang C."/>
            <person name="Lipzen A."/>
            <person name="Lutzoni F."/>
            <person name="Magnuson J."/>
            <person name="Mondo S."/>
            <person name="Nolan M."/>
            <person name="Ohm R."/>
            <person name="Pangilinan J."/>
            <person name="Park H.-J."/>
            <person name="Ramirez L."/>
            <person name="Alfaro M."/>
            <person name="Sun H."/>
            <person name="Tritt A."/>
            <person name="Yoshinaga Y."/>
            <person name="Zwiers L.-H."/>
            <person name="Turgeon B."/>
            <person name="Goodwin S."/>
            <person name="Spatafora J."/>
            <person name="Crous P."/>
            <person name="Grigoriev I."/>
        </authorList>
    </citation>
    <scope>NUCLEOTIDE SEQUENCE</scope>
    <source>
        <strain evidence="2">CBS 161.51</strain>
    </source>
</reference>
<feature type="compositionally biased region" description="Basic and acidic residues" evidence="1">
    <location>
        <begin position="346"/>
        <end position="356"/>
    </location>
</feature>
<evidence type="ECO:0000313" key="3">
    <source>
        <dbReference type="Proteomes" id="UP000800038"/>
    </source>
</evidence>
<feature type="region of interest" description="Disordered" evidence="1">
    <location>
        <begin position="1"/>
        <end position="50"/>
    </location>
</feature>